<feature type="compositionally biased region" description="Basic residues" evidence="1">
    <location>
        <begin position="166"/>
        <end position="175"/>
    </location>
</feature>
<dbReference type="InterPro" id="IPR035899">
    <property type="entry name" value="DBL_dom_sf"/>
</dbReference>
<feature type="region of interest" description="Disordered" evidence="1">
    <location>
        <begin position="813"/>
        <end position="836"/>
    </location>
</feature>
<dbReference type="OrthoDB" id="8059989at2759"/>
<keyword evidence="4" id="KW-1185">Reference proteome</keyword>
<accession>A0A8H7W2F5</accession>
<gene>
    <name evidence="3" type="ORF">IFR04_011593</name>
</gene>
<dbReference type="InterPro" id="IPR000219">
    <property type="entry name" value="DH_dom"/>
</dbReference>
<dbReference type="SMART" id="SM00325">
    <property type="entry name" value="RhoGEF"/>
    <property type="match status" value="1"/>
</dbReference>
<feature type="compositionally biased region" description="Basic and acidic residues" evidence="1">
    <location>
        <begin position="949"/>
        <end position="961"/>
    </location>
</feature>
<comment type="caution">
    <text evidence="3">The sequence shown here is derived from an EMBL/GenBank/DDBJ whole genome shotgun (WGS) entry which is preliminary data.</text>
</comment>
<evidence type="ECO:0000313" key="3">
    <source>
        <dbReference type="EMBL" id="KAG4415286.1"/>
    </source>
</evidence>
<feature type="compositionally biased region" description="Polar residues" evidence="1">
    <location>
        <begin position="931"/>
        <end position="945"/>
    </location>
</feature>
<dbReference type="Pfam" id="PF00621">
    <property type="entry name" value="RhoGEF"/>
    <property type="match status" value="1"/>
</dbReference>
<evidence type="ECO:0000256" key="1">
    <source>
        <dbReference type="SAM" id="MobiDB-lite"/>
    </source>
</evidence>
<organism evidence="3 4">
    <name type="scientific">Cadophora malorum</name>
    <dbReference type="NCBI Taxonomy" id="108018"/>
    <lineage>
        <taxon>Eukaryota</taxon>
        <taxon>Fungi</taxon>
        <taxon>Dikarya</taxon>
        <taxon>Ascomycota</taxon>
        <taxon>Pezizomycotina</taxon>
        <taxon>Leotiomycetes</taxon>
        <taxon>Helotiales</taxon>
        <taxon>Ploettnerulaceae</taxon>
        <taxon>Cadophora</taxon>
    </lineage>
</organism>
<dbReference type="PROSITE" id="PS50010">
    <property type="entry name" value="DH_2"/>
    <property type="match status" value="1"/>
</dbReference>
<feature type="region of interest" description="Disordered" evidence="1">
    <location>
        <begin position="923"/>
        <end position="968"/>
    </location>
</feature>
<proteinExistence type="predicted"/>
<reference evidence="3" key="1">
    <citation type="submission" date="2021-02" db="EMBL/GenBank/DDBJ databases">
        <title>Genome sequence Cadophora malorum strain M34.</title>
        <authorList>
            <person name="Stefanovic E."/>
            <person name="Vu D."/>
            <person name="Scully C."/>
            <person name="Dijksterhuis J."/>
            <person name="Roader J."/>
            <person name="Houbraken J."/>
        </authorList>
    </citation>
    <scope>NUCLEOTIDE SEQUENCE</scope>
    <source>
        <strain evidence="3">M34</strain>
    </source>
</reference>
<dbReference type="Gene3D" id="1.20.900.10">
    <property type="entry name" value="Dbl homology (DH) domain"/>
    <property type="match status" value="1"/>
</dbReference>
<dbReference type="GO" id="GO:0005085">
    <property type="term" value="F:guanyl-nucleotide exchange factor activity"/>
    <property type="evidence" value="ECO:0007669"/>
    <property type="project" value="InterPro"/>
</dbReference>
<dbReference type="GO" id="GO:0005737">
    <property type="term" value="C:cytoplasm"/>
    <property type="evidence" value="ECO:0007669"/>
    <property type="project" value="TreeGrafter"/>
</dbReference>
<feature type="region of interest" description="Disordered" evidence="1">
    <location>
        <begin position="888"/>
        <end position="910"/>
    </location>
</feature>
<sequence>MDLPEAGLNVTTSLELSTPTLSRRNSTHIPRKTSWGTPIPPPSSQRASVGNVSQEDLFDEINLRSKTAGSSGSDKGEGWNTLDNIAALGLSFNADDSQSPQPVKLQRFSLEEADPFGNRSLPLDGERPFNKWMRSLQRRATERRKTVSCDMTSSALEHELFETPSTRRRSAHKKSSSGSSFGFVTAVKSASISLASFSVAPHSKRTGVSSRHQRTDRSSKASNVGRLSEDSSYLASGAVIDQAVTSRLLQRRKVLEEIITTEESYLADIKFLINVYVTLLASIPSLSLHLRASINRNLNDIVELHEDLLGELHRVVPHSEYTQTTAELTIKTPRHAHHRWRSLDAVPENIGGTAWLQKIPGMTAEPKVAADVARVFGKKMNRFFVYEEYGAKYEMMIKDVANAYRTIPQWETYQRGFEALASSLASINSQNDSSKKALTIGDLLVKPIQRVCKYPLLFSELLKQTPVCDCPDSHMEIENVLIRLREATTEINRATDDPRMKATIEKSWLLQDRLVFPDMPGARSKSSIRTLGHIHLCGVLHVSWQTTNGVDGQYMICLLYRDFLLLASAAKNDQTYTVQACIGLSEVRIEEVDNGRGLQCHTAPCSWKLVFECDHHLFEITMSACSPKEELEWRSRLADRSGRDVLDAGEQALFISLLIPVKPMGAVFGKPGTIARRISIHRATTVGSMSGLCQVIIKNTNAFKETASCASINRSQSLLTTNRIPVLAPARADRIRLEGLLADVWTREILPYPGMTSRARSEHLVRASASSMMRKLSVASIASNFTKRSGSLASLHMTAEDDESGEHDILRATPSRGECHSEPNQLPESDDPSRSRLSVIQDEKENVPHSDLIENHTAIPATANESPANTLRRLATLKVKSWSHDGQRIITPPLRTSSANSVPMNRITPTPTTKMADLMIEEKSEEKENVPSVQSQQKMDSLGSTGKQAKTEKEKGKEKGRGLGHGKRVGVAEGIRNFFR</sequence>
<feature type="region of interest" description="Disordered" evidence="1">
    <location>
        <begin position="158"/>
        <end position="179"/>
    </location>
</feature>
<feature type="compositionally biased region" description="Polar residues" evidence="1">
    <location>
        <begin position="894"/>
        <end position="910"/>
    </location>
</feature>
<feature type="domain" description="DH" evidence="2">
    <location>
        <begin position="250"/>
        <end position="494"/>
    </location>
</feature>
<protein>
    <recommendedName>
        <fullName evidence="2">DH domain-containing protein</fullName>
    </recommendedName>
</protein>
<dbReference type="SUPFAM" id="SSF50729">
    <property type="entry name" value="PH domain-like"/>
    <property type="match status" value="1"/>
</dbReference>
<evidence type="ECO:0000259" key="2">
    <source>
        <dbReference type="PROSITE" id="PS50010"/>
    </source>
</evidence>
<dbReference type="Proteomes" id="UP000664132">
    <property type="component" value="Unassembled WGS sequence"/>
</dbReference>
<dbReference type="PANTHER" id="PTHR45818:SF3">
    <property type="entry name" value="PROTEIN VAV"/>
    <property type="match status" value="1"/>
</dbReference>
<evidence type="ECO:0000313" key="4">
    <source>
        <dbReference type="Proteomes" id="UP000664132"/>
    </source>
</evidence>
<feature type="region of interest" description="Disordered" evidence="1">
    <location>
        <begin position="203"/>
        <end position="224"/>
    </location>
</feature>
<name>A0A8H7W2F5_9HELO</name>
<feature type="region of interest" description="Disordered" evidence="1">
    <location>
        <begin position="1"/>
        <end position="51"/>
    </location>
</feature>
<dbReference type="EMBL" id="JAFJYH010000228">
    <property type="protein sequence ID" value="KAG4415286.1"/>
    <property type="molecule type" value="Genomic_DNA"/>
</dbReference>
<dbReference type="SUPFAM" id="SSF48065">
    <property type="entry name" value="DBL homology domain (DH-domain)"/>
    <property type="match status" value="1"/>
</dbReference>
<feature type="compositionally biased region" description="Low complexity" evidence="1">
    <location>
        <begin position="11"/>
        <end position="22"/>
    </location>
</feature>
<dbReference type="AlphaFoldDB" id="A0A8H7W2F5"/>
<dbReference type="PANTHER" id="PTHR45818">
    <property type="entry name" value="PROTEIN VAV"/>
    <property type="match status" value="1"/>
</dbReference>